<sequence length="113" mass="13460">MAHPDERTRMHEDLPELLFVERAVVTNPVTVEVDRPGAVHPRVTGFWWHEHFYRVIKIVESRYEAGETFYRTVTDRGCVDLRRFRRIHPRTMRVSVGWEVCAEIDAMEIPRSR</sequence>
<comment type="caution">
    <text evidence="1">The sequence shown here is derived from an EMBL/GenBank/DDBJ whole genome shotgun (WGS) entry which is preliminary data.</text>
</comment>
<accession>A0A537IZ59</accession>
<reference evidence="1 2" key="1">
    <citation type="journal article" date="2019" name="Nat. Microbiol.">
        <title>Mediterranean grassland soil C-N compound turnover is dependent on rainfall and depth, and is mediated by genomically divergent microorganisms.</title>
        <authorList>
            <person name="Diamond S."/>
            <person name="Andeer P.F."/>
            <person name="Li Z."/>
            <person name="Crits-Christoph A."/>
            <person name="Burstein D."/>
            <person name="Anantharaman K."/>
            <person name="Lane K.R."/>
            <person name="Thomas B.C."/>
            <person name="Pan C."/>
            <person name="Northen T.R."/>
            <person name="Banfield J.F."/>
        </authorList>
    </citation>
    <scope>NUCLEOTIDE SEQUENCE [LARGE SCALE GENOMIC DNA]</scope>
    <source>
        <strain evidence="1">NP_8</strain>
    </source>
</reference>
<evidence type="ECO:0000313" key="2">
    <source>
        <dbReference type="Proteomes" id="UP000318834"/>
    </source>
</evidence>
<dbReference type="AlphaFoldDB" id="A0A537IZ59"/>
<proteinExistence type="predicted"/>
<organism evidence="1 2">
    <name type="scientific">Candidatus Segetimicrobium genomatis</name>
    <dbReference type="NCBI Taxonomy" id="2569760"/>
    <lineage>
        <taxon>Bacteria</taxon>
        <taxon>Bacillati</taxon>
        <taxon>Candidatus Sysuimicrobiota</taxon>
        <taxon>Candidatus Sysuimicrobiia</taxon>
        <taxon>Candidatus Sysuimicrobiales</taxon>
        <taxon>Candidatus Segetimicrobiaceae</taxon>
        <taxon>Candidatus Segetimicrobium</taxon>
    </lineage>
</organism>
<dbReference type="Proteomes" id="UP000318834">
    <property type="component" value="Unassembled WGS sequence"/>
</dbReference>
<dbReference type="EMBL" id="VBAP01000016">
    <property type="protein sequence ID" value="TMI76599.1"/>
    <property type="molecule type" value="Genomic_DNA"/>
</dbReference>
<gene>
    <name evidence="1" type="ORF">E6H05_03130</name>
</gene>
<name>A0A537IZ59_9BACT</name>
<protein>
    <submittedName>
        <fullName evidence="1">Uncharacterized protein</fullName>
    </submittedName>
</protein>
<evidence type="ECO:0000313" key="1">
    <source>
        <dbReference type="EMBL" id="TMI76599.1"/>
    </source>
</evidence>